<dbReference type="EMBL" id="VGIR01000067">
    <property type="protein sequence ID" value="MBM3332218.1"/>
    <property type="molecule type" value="Genomic_DNA"/>
</dbReference>
<evidence type="ECO:0000259" key="1">
    <source>
        <dbReference type="Pfam" id="PF00582"/>
    </source>
</evidence>
<organism evidence="2 3">
    <name type="scientific">candidate division WOR-3 bacterium</name>
    <dbReference type="NCBI Taxonomy" id="2052148"/>
    <lineage>
        <taxon>Bacteria</taxon>
        <taxon>Bacteria division WOR-3</taxon>
    </lineage>
</organism>
<dbReference type="Gene3D" id="3.40.50.620">
    <property type="entry name" value="HUPs"/>
    <property type="match status" value="1"/>
</dbReference>
<dbReference type="SUPFAM" id="SSF52402">
    <property type="entry name" value="Adenine nucleotide alpha hydrolases-like"/>
    <property type="match status" value="1"/>
</dbReference>
<proteinExistence type="predicted"/>
<evidence type="ECO:0000313" key="3">
    <source>
        <dbReference type="Proteomes" id="UP000779900"/>
    </source>
</evidence>
<sequence>MERIALYVEDTPGMATAAAWALRLAKGMSCRVFALSVINPDAPRRRDTQTSDAEERAWSQLYEIEDDAFQKDVRISLLLETGDPLQKLVSLSTSYDAELVVASADCRLTCSELVRQSSRPVVFVK</sequence>
<comment type="caution">
    <text evidence="2">The sequence shown here is derived from an EMBL/GenBank/DDBJ whole genome shotgun (WGS) entry which is preliminary data.</text>
</comment>
<dbReference type="InterPro" id="IPR014729">
    <property type="entry name" value="Rossmann-like_a/b/a_fold"/>
</dbReference>
<dbReference type="Proteomes" id="UP000779900">
    <property type="component" value="Unassembled WGS sequence"/>
</dbReference>
<dbReference type="Pfam" id="PF00582">
    <property type="entry name" value="Usp"/>
    <property type="match status" value="1"/>
</dbReference>
<protein>
    <submittedName>
        <fullName evidence="2">Universal stress protein</fullName>
    </submittedName>
</protein>
<dbReference type="AlphaFoldDB" id="A0A938BUQ3"/>
<feature type="domain" description="UspA" evidence="1">
    <location>
        <begin position="2"/>
        <end position="103"/>
    </location>
</feature>
<name>A0A938BUQ3_UNCW3</name>
<dbReference type="InterPro" id="IPR006016">
    <property type="entry name" value="UspA"/>
</dbReference>
<evidence type="ECO:0000313" key="2">
    <source>
        <dbReference type="EMBL" id="MBM3332218.1"/>
    </source>
</evidence>
<dbReference type="CDD" id="cd00293">
    <property type="entry name" value="USP-like"/>
    <property type="match status" value="1"/>
</dbReference>
<gene>
    <name evidence="2" type="ORF">FJY68_10300</name>
</gene>
<reference evidence="2" key="1">
    <citation type="submission" date="2019-03" db="EMBL/GenBank/DDBJ databases">
        <title>Lake Tanganyika Metagenome-Assembled Genomes (MAGs).</title>
        <authorList>
            <person name="Tran P."/>
        </authorList>
    </citation>
    <scope>NUCLEOTIDE SEQUENCE</scope>
    <source>
        <strain evidence="2">K_DeepCast_150m_m2_040</strain>
    </source>
</reference>
<accession>A0A938BUQ3</accession>